<dbReference type="PANTHER" id="PTHR43072">
    <property type="entry name" value="N-ACETYLTRANSFERASE"/>
    <property type="match status" value="1"/>
</dbReference>
<dbReference type="SUPFAM" id="SSF55729">
    <property type="entry name" value="Acyl-CoA N-acyltransferases (Nat)"/>
    <property type="match status" value="1"/>
</dbReference>
<evidence type="ECO:0000313" key="3">
    <source>
        <dbReference type="Proteomes" id="UP001164390"/>
    </source>
</evidence>
<dbReference type="InterPro" id="IPR016181">
    <property type="entry name" value="Acyl_CoA_acyltransferase"/>
</dbReference>
<dbReference type="PROSITE" id="PS51186">
    <property type="entry name" value="GNAT"/>
    <property type="match status" value="1"/>
</dbReference>
<dbReference type="Gene3D" id="3.40.630.30">
    <property type="match status" value="1"/>
</dbReference>
<dbReference type="PANTHER" id="PTHR43072:SF60">
    <property type="entry name" value="L-2,4-DIAMINOBUTYRIC ACID ACETYLTRANSFERASE"/>
    <property type="match status" value="1"/>
</dbReference>
<feature type="domain" description="N-acetyltransferase" evidence="1">
    <location>
        <begin position="184"/>
        <end position="323"/>
    </location>
</feature>
<dbReference type="InterPro" id="IPR000182">
    <property type="entry name" value="GNAT_dom"/>
</dbReference>
<gene>
    <name evidence="2" type="ORF">L0C25_03745</name>
</gene>
<dbReference type="InterPro" id="IPR056935">
    <property type="entry name" value="Rv0428c-like_C"/>
</dbReference>
<dbReference type="GO" id="GO:0016747">
    <property type="term" value="F:acyltransferase activity, transferring groups other than amino-acyl groups"/>
    <property type="evidence" value="ECO:0007669"/>
    <property type="project" value="InterPro"/>
</dbReference>
<dbReference type="Pfam" id="PF24553">
    <property type="entry name" value="Rv0428c_C"/>
    <property type="match status" value="1"/>
</dbReference>
<sequence>MPLDESMLGVRVSVRRLVPGEVGPTGGPAMTDVIGRVVALGDGHATIERRDGELVDVRLADVVTARRVPDGARRRRTRPAMDFAPSELARICTRGWPPIELEALGEWSLRAADGFTGRANSVAVHGDPGVELAVALSRVDAFYTARDLQPRAQVVDGSRWDDGFADAGWRGIGGTHDHALVQVADLRDALPFAADESGVTVADTVDDDWLALYGRAATGTPAAARRVLEGPPTVGFLRIGDPLVAIGRVAVTGEWAGLGAVEVAPSHRRQGLGRRIVDASLHWASEHGADKAYLQTMRHNDAALALYARYGFVDHHTYRYLTI</sequence>
<organism evidence="2 3">
    <name type="scientific">Solicola gregarius</name>
    <dbReference type="NCBI Taxonomy" id="2908642"/>
    <lineage>
        <taxon>Bacteria</taxon>
        <taxon>Bacillati</taxon>
        <taxon>Actinomycetota</taxon>
        <taxon>Actinomycetes</taxon>
        <taxon>Propionibacteriales</taxon>
        <taxon>Nocardioidaceae</taxon>
        <taxon>Solicola</taxon>
    </lineage>
</organism>
<dbReference type="RefSeq" id="WP_271635059.1">
    <property type="nucleotide sequence ID" value="NZ_CP094970.1"/>
</dbReference>
<dbReference type="EMBL" id="CP094970">
    <property type="protein sequence ID" value="UYM06200.1"/>
    <property type="molecule type" value="Genomic_DNA"/>
</dbReference>
<dbReference type="InterPro" id="IPR056934">
    <property type="entry name" value="SH3_Rv0428c"/>
</dbReference>
<protein>
    <submittedName>
        <fullName evidence="2">GNAT family N-acetyltransferase</fullName>
    </submittedName>
</protein>
<evidence type="ECO:0000313" key="2">
    <source>
        <dbReference type="EMBL" id="UYM06200.1"/>
    </source>
</evidence>
<keyword evidence="3" id="KW-1185">Reference proteome</keyword>
<reference evidence="2" key="1">
    <citation type="submission" date="2022-01" db="EMBL/GenBank/DDBJ databases">
        <title>Nocardioidaceae gen. sp. A5X3R13.</title>
        <authorList>
            <person name="Lopez Marin M.A."/>
            <person name="Uhlik O."/>
        </authorList>
    </citation>
    <scope>NUCLEOTIDE SEQUENCE</scope>
    <source>
        <strain evidence="2">A5X3R13</strain>
    </source>
</reference>
<name>A0AA46TJE6_9ACTN</name>
<dbReference type="Proteomes" id="UP001164390">
    <property type="component" value="Chromosome"/>
</dbReference>
<dbReference type="Pfam" id="PF24551">
    <property type="entry name" value="SH3_Rv0428c"/>
    <property type="match status" value="1"/>
</dbReference>
<dbReference type="CDD" id="cd04301">
    <property type="entry name" value="NAT_SF"/>
    <property type="match status" value="1"/>
</dbReference>
<evidence type="ECO:0000259" key="1">
    <source>
        <dbReference type="PROSITE" id="PS51186"/>
    </source>
</evidence>
<dbReference type="KEGG" id="sgrg:L0C25_03745"/>
<accession>A0AA46TJE6</accession>
<proteinExistence type="predicted"/>
<dbReference type="AlphaFoldDB" id="A0AA46TJE6"/>